<evidence type="ECO:0000313" key="1">
    <source>
        <dbReference type="EMBL" id="NMP27609.1"/>
    </source>
</evidence>
<gene>
    <name evidence="1" type="ORF">GW590_12145</name>
</gene>
<reference evidence="1 2" key="2">
    <citation type="submission" date="2020-06" db="EMBL/GenBank/DDBJ databases">
        <title>Polyphasic characterization of a Rahnella strain isolated from tree sap.</title>
        <authorList>
            <person name="Kim I.S."/>
        </authorList>
    </citation>
    <scope>NUCLEOTIDE SEQUENCE [LARGE SCALE GENOMIC DNA]</scope>
    <source>
        <strain evidence="1 2">SAP-1</strain>
    </source>
</reference>
<protein>
    <submittedName>
        <fullName evidence="1">Uncharacterized protein</fullName>
    </submittedName>
</protein>
<dbReference type="Proteomes" id="UP000585363">
    <property type="component" value="Unassembled WGS sequence"/>
</dbReference>
<dbReference type="AlphaFoldDB" id="A0A848MKE9"/>
<sequence>MEHVSENVSQDYPEIGLGRSLNDSAYGTRCGILNAKGINKMIKKRQCCNRENGGHSSPELAARCFMVAGGATLPLIAWWIKNFSITDAQLFAQQTLNR</sequence>
<proteinExistence type="predicted"/>
<dbReference type="RefSeq" id="WP_169403305.1">
    <property type="nucleotide sequence ID" value="NZ_JAADJU010000005.1"/>
</dbReference>
<comment type="caution">
    <text evidence="1">The sequence shown here is derived from an EMBL/GenBank/DDBJ whole genome shotgun (WGS) entry which is preliminary data.</text>
</comment>
<keyword evidence="2" id="KW-1185">Reference proteome</keyword>
<accession>A0A848MKE9</accession>
<name>A0A848MKE9_9GAMM</name>
<reference evidence="1 2" key="1">
    <citation type="submission" date="2020-01" db="EMBL/GenBank/DDBJ databases">
        <authorList>
            <person name="Lee S.D."/>
        </authorList>
    </citation>
    <scope>NUCLEOTIDE SEQUENCE [LARGE SCALE GENOMIC DNA]</scope>
    <source>
        <strain evidence="1 2">SAP-1</strain>
    </source>
</reference>
<organism evidence="1 2">
    <name type="scientific">Rouxiella aceris</name>
    <dbReference type="NCBI Taxonomy" id="2703884"/>
    <lineage>
        <taxon>Bacteria</taxon>
        <taxon>Pseudomonadati</taxon>
        <taxon>Pseudomonadota</taxon>
        <taxon>Gammaproteobacteria</taxon>
        <taxon>Enterobacterales</taxon>
        <taxon>Yersiniaceae</taxon>
        <taxon>Rouxiella</taxon>
    </lineage>
</organism>
<evidence type="ECO:0000313" key="2">
    <source>
        <dbReference type="Proteomes" id="UP000585363"/>
    </source>
</evidence>
<dbReference type="EMBL" id="JAADJU010000005">
    <property type="protein sequence ID" value="NMP27609.1"/>
    <property type="molecule type" value="Genomic_DNA"/>
</dbReference>